<dbReference type="Proteomes" id="UP001327225">
    <property type="component" value="Chromosome"/>
</dbReference>
<dbReference type="EMBL" id="CP141059">
    <property type="protein sequence ID" value="WQQ27073.1"/>
    <property type="molecule type" value="Genomic_DNA"/>
</dbReference>
<feature type="compositionally biased region" description="Basic and acidic residues" evidence="1">
    <location>
        <begin position="8"/>
        <end position="30"/>
    </location>
</feature>
<name>A0ABZ0ZRW1_9ACTN</name>
<dbReference type="RefSeq" id="WP_322937725.1">
    <property type="nucleotide sequence ID" value="NZ_CP141059.1"/>
</dbReference>
<organism evidence="2 3">
    <name type="scientific">Nocardioides bizhenqiangii</name>
    <dbReference type="NCBI Taxonomy" id="3095076"/>
    <lineage>
        <taxon>Bacteria</taxon>
        <taxon>Bacillati</taxon>
        <taxon>Actinomycetota</taxon>
        <taxon>Actinomycetes</taxon>
        <taxon>Propionibacteriales</taxon>
        <taxon>Nocardioidaceae</taxon>
        <taxon>Nocardioides</taxon>
    </lineage>
</organism>
<evidence type="ECO:0000256" key="1">
    <source>
        <dbReference type="SAM" id="MobiDB-lite"/>
    </source>
</evidence>
<reference evidence="3" key="1">
    <citation type="submission" date="2023-12" db="EMBL/GenBank/DDBJ databases">
        <title>Novel species in genus Nocardioides.</title>
        <authorList>
            <person name="Zhou H."/>
        </authorList>
    </citation>
    <scope>NUCLEOTIDE SEQUENCE [LARGE SCALE GENOMIC DNA]</scope>
    <source>
        <strain evidence="3">HM61</strain>
    </source>
</reference>
<gene>
    <name evidence="2" type="ORF">SHK19_02330</name>
</gene>
<feature type="compositionally biased region" description="Basic and acidic residues" evidence="1">
    <location>
        <begin position="40"/>
        <end position="62"/>
    </location>
</feature>
<evidence type="ECO:0000313" key="2">
    <source>
        <dbReference type="EMBL" id="WQQ27073.1"/>
    </source>
</evidence>
<feature type="compositionally biased region" description="Basic and acidic residues" evidence="1">
    <location>
        <begin position="111"/>
        <end position="121"/>
    </location>
</feature>
<protein>
    <submittedName>
        <fullName evidence="2">Uncharacterized protein</fullName>
    </submittedName>
</protein>
<sequence>MASEPSDAEARDEAQDEAKDQDQAGGARDDEVQDYPGVEDFSKEGDKIKAPEGEFSVDDKGLDGSPVDEILEDRKERLDPENRPETTEVSNAGRDFDGEKGMFTDEEGFEEAEKQYTLDET</sequence>
<evidence type="ECO:0000313" key="3">
    <source>
        <dbReference type="Proteomes" id="UP001327225"/>
    </source>
</evidence>
<feature type="compositionally biased region" description="Basic and acidic residues" evidence="1">
    <location>
        <begin position="94"/>
        <end position="103"/>
    </location>
</feature>
<accession>A0ABZ0ZRW1</accession>
<proteinExistence type="predicted"/>
<feature type="region of interest" description="Disordered" evidence="1">
    <location>
        <begin position="1"/>
        <end position="121"/>
    </location>
</feature>
<keyword evidence="3" id="KW-1185">Reference proteome</keyword>
<feature type="compositionally biased region" description="Basic and acidic residues" evidence="1">
    <location>
        <begin position="72"/>
        <end position="86"/>
    </location>
</feature>